<evidence type="ECO:0000313" key="1">
    <source>
        <dbReference type="EMBL" id="KXA98174.1"/>
    </source>
</evidence>
<proteinExistence type="predicted"/>
<dbReference type="AlphaFoldDB" id="A0A133UVF0"/>
<protein>
    <submittedName>
        <fullName evidence="1">Uncharacterized protein</fullName>
    </submittedName>
</protein>
<dbReference type="Proteomes" id="UP000070463">
    <property type="component" value="Unassembled WGS sequence"/>
</dbReference>
<keyword evidence="2" id="KW-1185">Reference proteome</keyword>
<sequence length="115" mass="13097">MSGDSTGNKNVRDEGRWHPIAEKFSRRERIKLLDLLLEDIYQSSIAEACGVCSQAVSNWVCKENYCPSNESAVYLLKLGHKLNPEGTAEIIRKGIERYLDELEEIGIEVRKDLKD</sequence>
<dbReference type="EMBL" id="LHXR01000006">
    <property type="protein sequence ID" value="KXA98174.1"/>
    <property type="molecule type" value="Genomic_DNA"/>
</dbReference>
<gene>
    <name evidence="1" type="ORF">AKJ37_00880</name>
</gene>
<name>A0A133UVF0_9EURY</name>
<comment type="caution">
    <text evidence="1">The sequence shown here is derived from an EMBL/GenBank/DDBJ whole genome shotgun (WGS) entry which is preliminary data.</text>
</comment>
<accession>A0A133UVF0</accession>
<organism evidence="1 2">
    <name type="scientific">candidate division MSBL1 archaeon SCGC-AAA259I09</name>
    <dbReference type="NCBI Taxonomy" id="1698267"/>
    <lineage>
        <taxon>Archaea</taxon>
        <taxon>Methanobacteriati</taxon>
        <taxon>Methanobacteriota</taxon>
        <taxon>candidate division MSBL1</taxon>
    </lineage>
</organism>
<reference evidence="1 2" key="1">
    <citation type="journal article" date="2016" name="Sci. Rep.">
        <title>Metabolic traits of an uncultured archaeal lineage -MSBL1- from brine pools of the Red Sea.</title>
        <authorList>
            <person name="Mwirichia R."/>
            <person name="Alam I."/>
            <person name="Rashid M."/>
            <person name="Vinu M."/>
            <person name="Ba-Alawi W."/>
            <person name="Anthony Kamau A."/>
            <person name="Kamanda Ngugi D."/>
            <person name="Goker M."/>
            <person name="Klenk H.P."/>
            <person name="Bajic V."/>
            <person name="Stingl U."/>
        </authorList>
    </citation>
    <scope>NUCLEOTIDE SEQUENCE [LARGE SCALE GENOMIC DNA]</scope>
    <source>
        <strain evidence="1">SCGC-AAA259I09</strain>
    </source>
</reference>
<evidence type="ECO:0000313" key="2">
    <source>
        <dbReference type="Proteomes" id="UP000070463"/>
    </source>
</evidence>